<evidence type="ECO:0000313" key="1">
    <source>
        <dbReference type="EMBL" id="GAG30537.1"/>
    </source>
</evidence>
<comment type="caution">
    <text evidence="1">The sequence shown here is derived from an EMBL/GenBank/DDBJ whole genome shotgun (WGS) entry which is preliminary data.</text>
</comment>
<reference evidence="1" key="1">
    <citation type="journal article" date="2014" name="Front. Microbiol.">
        <title>High frequency of phylogenetically diverse reductive dehalogenase-homologous genes in deep subseafloor sedimentary metagenomes.</title>
        <authorList>
            <person name="Kawai M."/>
            <person name="Futagami T."/>
            <person name="Toyoda A."/>
            <person name="Takaki Y."/>
            <person name="Nishi S."/>
            <person name="Hori S."/>
            <person name="Arai W."/>
            <person name="Tsubouchi T."/>
            <person name="Morono Y."/>
            <person name="Uchiyama I."/>
            <person name="Ito T."/>
            <person name="Fujiyama A."/>
            <person name="Inagaki F."/>
            <person name="Takami H."/>
        </authorList>
    </citation>
    <scope>NUCLEOTIDE SEQUENCE</scope>
    <source>
        <strain evidence="1">Expedition CK06-06</strain>
    </source>
</reference>
<gene>
    <name evidence="1" type="ORF">S01H1_66422</name>
</gene>
<proteinExistence type="predicted"/>
<feature type="non-terminal residue" evidence="1">
    <location>
        <position position="1"/>
    </location>
</feature>
<name>X0X584_9ZZZZ</name>
<dbReference type="AlphaFoldDB" id="X0X584"/>
<sequence length="72" mass="8196">GFRPKVTVEESVRYMVEQIRASGCDDFSNPRYYNIHWMRLLEEAREVIGVTGSVFEAPQVTATSTRGGKDKE</sequence>
<protein>
    <submittedName>
        <fullName evidence="1">Uncharacterized protein</fullName>
    </submittedName>
</protein>
<dbReference type="EMBL" id="BARS01043914">
    <property type="protein sequence ID" value="GAG30537.1"/>
    <property type="molecule type" value="Genomic_DNA"/>
</dbReference>
<organism evidence="1">
    <name type="scientific">marine sediment metagenome</name>
    <dbReference type="NCBI Taxonomy" id="412755"/>
    <lineage>
        <taxon>unclassified sequences</taxon>
        <taxon>metagenomes</taxon>
        <taxon>ecological metagenomes</taxon>
    </lineage>
</organism>
<accession>X0X584</accession>